<protein>
    <submittedName>
        <fullName evidence="2">Unannotated protein</fullName>
    </submittedName>
</protein>
<evidence type="ECO:0000256" key="1">
    <source>
        <dbReference type="SAM" id="MobiDB-lite"/>
    </source>
</evidence>
<name>A0A6J6GIB7_9ZZZZ</name>
<proteinExistence type="predicted"/>
<accession>A0A6J6GIB7</accession>
<sequence length="152" mass="15558">MRAPSAASQIAASTPVTSRAHNPAGAAATTSEPATVKAMTSESTTPFAPIWSRTRSVIAGVAKSTNASARSTTKENAIRPESSPSYVVPSEKTVRATAIKDRAATVDAIVTQSGVRATAEMRARTRGTIAVLLIVIVCQGMCSAETLVEGGA</sequence>
<dbReference type="EMBL" id="CAEZUE010000143">
    <property type="protein sequence ID" value="CAB4598844.1"/>
    <property type="molecule type" value="Genomic_DNA"/>
</dbReference>
<organism evidence="2">
    <name type="scientific">freshwater metagenome</name>
    <dbReference type="NCBI Taxonomy" id="449393"/>
    <lineage>
        <taxon>unclassified sequences</taxon>
        <taxon>metagenomes</taxon>
        <taxon>ecological metagenomes</taxon>
    </lineage>
</organism>
<reference evidence="2" key="1">
    <citation type="submission" date="2020-05" db="EMBL/GenBank/DDBJ databases">
        <authorList>
            <person name="Chiriac C."/>
            <person name="Salcher M."/>
            <person name="Ghai R."/>
            <person name="Kavagutti S V."/>
        </authorList>
    </citation>
    <scope>NUCLEOTIDE SEQUENCE</scope>
</reference>
<feature type="region of interest" description="Disordered" evidence="1">
    <location>
        <begin position="1"/>
        <end position="47"/>
    </location>
</feature>
<feature type="compositionally biased region" description="Polar residues" evidence="1">
    <location>
        <begin position="1"/>
        <end position="20"/>
    </location>
</feature>
<dbReference type="AlphaFoldDB" id="A0A6J6GIB7"/>
<evidence type="ECO:0000313" key="2">
    <source>
        <dbReference type="EMBL" id="CAB4598844.1"/>
    </source>
</evidence>
<feature type="region of interest" description="Disordered" evidence="1">
    <location>
        <begin position="64"/>
        <end position="88"/>
    </location>
</feature>
<feature type="compositionally biased region" description="Polar residues" evidence="1">
    <location>
        <begin position="28"/>
        <end position="46"/>
    </location>
</feature>
<gene>
    <name evidence="2" type="ORF">UFOPK1788_00964</name>
</gene>